<evidence type="ECO:0000313" key="4">
    <source>
        <dbReference type="EMBL" id="KAB2344407.1"/>
    </source>
</evidence>
<evidence type="ECO:0000259" key="3">
    <source>
        <dbReference type="PROSITE" id="PS50966"/>
    </source>
</evidence>
<organism evidence="4 5">
    <name type="scientific">Actinomadura rudentiformis</name>
    <dbReference type="NCBI Taxonomy" id="359158"/>
    <lineage>
        <taxon>Bacteria</taxon>
        <taxon>Bacillati</taxon>
        <taxon>Actinomycetota</taxon>
        <taxon>Actinomycetes</taxon>
        <taxon>Streptosporangiales</taxon>
        <taxon>Thermomonosporaceae</taxon>
        <taxon>Actinomadura</taxon>
    </lineage>
</organism>
<feature type="domain" description="SWIM-type" evidence="3">
    <location>
        <begin position="54"/>
        <end position="88"/>
    </location>
</feature>
<dbReference type="PROSITE" id="PS50966">
    <property type="entry name" value="ZF_SWIM"/>
    <property type="match status" value="1"/>
</dbReference>
<keyword evidence="1" id="KW-0863">Zinc-finger</keyword>
<feature type="compositionally biased region" description="Low complexity" evidence="2">
    <location>
        <begin position="97"/>
        <end position="109"/>
    </location>
</feature>
<evidence type="ECO:0000256" key="1">
    <source>
        <dbReference type="PROSITE-ProRule" id="PRU00325"/>
    </source>
</evidence>
<keyword evidence="5" id="KW-1185">Reference proteome</keyword>
<proteinExistence type="predicted"/>
<gene>
    <name evidence="4" type="ORF">F8566_31230</name>
</gene>
<keyword evidence="1" id="KW-0479">Metal-binding</keyword>
<dbReference type="InterPro" id="IPR007527">
    <property type="entry name" value="Znf_SWIM"/>
</dbReference>
<sequence length="660" mass="69286">MTRSDLLALTPDSLAALANRGLVKRATKDVESGGGPDLVVEADGTVRGRLPDGTETVLPAGAGLEAASCTCAATGTCRHRIAVVLTYQRDHAAQPEAASQDTASQDAASPEPGDELVHWSPGTIDDDALARVLGPRVLTAARRTHRAGYTARIHRPNAADPVPRVELPTCIVRFLVPGELGYAHTDAAPSMRDEAIVLAVWAFRVADERGLTANDVRVDVGGKSGGHQADLAETLDLAGELLLDGAMHTSPVLVSALRRAGQDLAAQNLYWPAAAAGDLMEQLTAYSERHAVYQAERLAELITELYARHRASRAGAASPRSQILGTDESADTPLRRVRLTALGCRIGGTDDERTADVYLAQAGSGIVLVLKRRWKATVTGHVLGGRRISGSPLRTLATANVVSEAASRSAGRVVRLGTGRVAKTTITPLGASWEDLPGSILVRDLRQAGEALSLLPPRLIRPRVEAELVRVVEIAEVCDIGYHPGDQRIEATIADAAGTTATVSATFNPYAPGALDDLAAALGREPRYVSGTLRRSRGALVLDPIAVLTADGATVPDLAPGEGEGDLDAHAGPRADRLGEVLDAALAACADAAHRGLRHLTPTARARLDRAAADLDRTGFRSAAALLTDLGHALGAGDPQRMIDAWVAAQLRLLTTAELR</sequence>
<evidence type="ECO:0000313" key="5">
    <source>
        <dbReference type="Proteomes" id="UP000468735"/>
    </source>
</evidence>
<protein>
    <recommendedName>
        <fullName evidence="3">SWIM-type domain-containing protein</fullName>
    </recommendedName>
</protein>
<dbReference type="RefSeq" id="WP_151565434.1">
    <property type="nucleotide sequence ID" value="NZ_WBMT01000016.1"/>
</dbReference>
<comment type="caution">
    <text evidence="4">The sequence shown here is derived from an EMBL/GenBank/DDBJ whole genome shotgun (WGS) entry which is preliminary data.</text>
</comment>
<feature type="region of interest" description="Disordered" evidence="2">
    <location>
        <begin position="93"/>
        <end position="121"/>
    </location>
</feature>
<dbReference type="EMBL" id="WBMT01000016">
    <property type="protein sequence ID" value="KAB2344407.1"/>
    <property type="molecule type" value="Genomic_DNA"/>
</dbReference>
<keyword evidence="1" id="KW-0862">Zinc</keyword>
<dbReference type="GO" id="GO:0008270">
    <property type="term" value="F:zinc ion binding"/>
    <property type="evidence" value="ECO:0007669"/>
    <property type="project" value="UniProtKB-KW"/>
</dbReference>
<dbReference type="Proteomes" id="UP000468735">
    <property type="component" value="Unassembled WGS sequence"/>
</dbReference>
<dbReference type="OrthoDB" id="242553at2"/>
<dbReference type="AlphaFoldDB" id="A0A6H9YJF3"/>
<accession>A0A6H9YJF3</accession>
<reference evidence="4 5" key="1">
    <citation type="submission" date="2019-09" db="EMBL/GenBank/DDBJ databases">
        <title>Actinomadura physcomitrii sp. nov., a novel actinomycete isolated from moss [Physcomitrium sphaericum (Ludw) Fuernr].</title>
        <authorList>
            <person name="Zhuang X."/>
            <person name="Liu C."/>
        </authorList>
    </citation>
    <scope>NUCLEOTIDE SEQUENCE [LARGE SCALE GENOMIC DNA]</scope>
    <source>
        <strain evidence="4 5">HMC1</strain>
    </source>
</reference>
<evidence type="ECO:0000256" key="2">
    <source>
        <dbReference type="SAM" id="MobiDB-lite"/>
    </source>
</evidence>
<name>A0A6H9YJF3_9ACTN</name>